<feature type="region of interest" description="Disordered" evidence="6">
    <location>
        <begin position="433"/>
        <end position="455"/>
    </location>
</feature>
<keyword evidence="4" id="KW-0503">Monooxygenase</keyword>
<evidence type="ECO:0000313" key="8">
    <source>
        <dbReference type="EMBL" id="MDO9711493.1"/>
    </source>
</evidence>
<dbReference type="SUPFAM" id="SSF51679">
    <property type="entry name" value="Bacterial luciferase-like"/>
    <property type="match status" value="1"/>
</dbReference>
<dbReference type="Pfam" id="PF00296">
    <property type="entry name" value="Bac_luciferase"/>
    <property type="match status" value="1"/>
</dbReference>
<comment type="caution">
    <text evidence="8">The sequence shown here is derived from an EMBL/GenBank/DDBJ whole genome shotgun (WGS) entry which is preliminary data.</text>
</comment>
<evidence type="ECO:0000256" key="2">
    <source>
        <dbReference type="ARBA" id="ARBA00022643"/>
    </source>
</evidence>
<dbReference type="InterPro" id="IPR011251">
    <property type="entry name" value="Luciferase-like_dom"/>
</dbReference>
<dbReference type="Proteomes" id="UP001243009">
    <property type="component" value="Unassembled WGS sequence"/>
</dbReference>
<name>A0ABT9E5P3_9PROT</name>
<dbReference type="InterPro" id="IPR051260">
    <property type="entry name" value="Diverse_substr_monoxygenases"/>
</dbReference>
<comment type="similarity">
    <text evidence="5">Belongs to the NtaA/SnaA/DszA monooxygenase family.</text>
</comment>
<dbReference type="PANTHER" id="PTHR30011:SF16">
    <property type="entry name" value="C2H2 FINGER DOMAIN TRANSCRIPTION FACTOR (EUROFUNG)-RELATED"/>
    <property type="match status" value="1"/>
</dbReference>
<dbReference type="Gene3D" id="3.20.20.30">
    <property type="entry name" value="Luciferase-like domain"/>
    <property type="match status" value="1"/>
</dbReference>
<dbReference type="EC" id="1.-.-.-" evidence="8"/>
<evidence type="ECO:0000259" key="7">
    <source>
        <dbReference type="Pfam" id="PF00296"/>
    </source>
</evidence>
<evidence type="ECO:0000256" key="4">
    <source>
        <dbReference type="ARBA" id="ARBA00023033"/>
    </source>
</evidence>
<feature type="region of interest" description="Disordered" evidence="6">
    <location>
        <begin position="319"/>
        <end position="339"/>
    </location>
</feature>
<dbReference type="EMBL" id="JAUTWS010000029">
    <property type="protein sequence ID" value="MDO9711493.1"/>
    <property type="molecule type" value="Genomic_DNA"/>
</dbReference>
<evidence type="ECO:0000256" key="6">
    <source>
        <dbReference type="SAM" id="MobiDB-lite"/>
    </source>
</evidence>
<dbReference type="PIRSF" id="PIRSF000337">
    <property type="entry name" value="NTA_MOA"/>
    <property type="match status" value="1"/>
</dbReference>
<dbReference type="RefSeq" id="WP_305106352.1">
    <property type="nucleotide sequence ID" value="NZ_JAUTWS010000029.1"/>
</dbReference>
<sequence length="455" mass="50557">MTGPSFGARRLKLGLFVQETGHHLAAWRHPAATVDDGVSFARFHRLARLAEEASLHFIFLADTVAVRERDPAVLGRTARATVLEPLTLLGALAVTTERIGLIATASTTYNEPYNLARQFASLDHLSGGRVGWNLVTTNSDFESWNFNRDANPLHADRYARAKEFAKVVRGLWDSFDDDALRRDKPSGIFFPAEAMHTLHHEGPHFRVRGPLNLARPPQGHPVIVQAGSSDAGRELAAETAEVIFTAQQRFEDARVFYADVKHRLVRLGRRPEHLSIMPGLMPVIGRSRAEAEEKFAELQALIHPSVALSQLANQLGGVDLSPYDPDGPVPDLPETNGPKSRQRLLLDLAQREGLTLRQLALRNAGARGHWILRGTPADIADEIEHWFRGEAADGFNLMPPVLPRDAEDFVRLVLPELRRRGLFRDGFEGRTLRENLGLPRPPDRRHAAAQPEALP</sequence>
<evidence type="ECO:0000313" key="9">
    <source>
        <dbReference type="Proteomes" id="UP001243009"/>
    </source>
</evidence>
<dbReference type="PANTHER" id="PTHR30011">
    <property type="entry name" value="ALKANESULFONATE MONOOXYGENASE-RELATED"/>
    <property type="match status" value="1"/>
</dbReference>
<dbReference type="CDD" id="cd01095">
    <property type="entry name" value="Nitrilotriacetate_monoxgenase"/>
    <property type="match status" value="1"/>
</dbReference>
<evidence type="ECO:0000256" key="1">
    <source>
        <dbReference type="ARBA" id="ARBA00022630"/>
    </source>
</evidence>
<reference evidence="8 9" key="1">
    <citation type="submission" date="2023-08" db="EMBL/GenBank/DDBJ databases">
        <title>The draft genome sequence of Paracraurococcus sp. LOR1-02.</title>
        <authorList>
            <person name="Kingkaew E."/>
            <person name="Tanasupawat S."/>
        </authorList>
    </citation>
    <scope>NUCLEOTIDE SEQUENCE [LARGE SCALE GENOMIC DNA]</scope>
    <source>
        <strain evidence="8 9">LOR1-02</strain>
    </source>
</reference>
<keyword evidence="9" id="KW-1185">Reference proteome</keyword>
<dbReference type="NCBIfam" id="TIGR03860">
    <property type="entry name" value="FMN_nitrolo"/>
    <property type="match status" value="1"/>
</dbReference>
<gene>
    <name evidence="8" type="ORF">Q7A36_24310</name>
</gene>
<accession>A0ABT9E5P3</accession>
<dbReference type="InterPro" id="IPR016215">
    <property type="entry name" value="NTA_MOA"/>
</dbReference>
<organism evidence="8 9">
    <name type="scientific">Paracraurococcus lichenis</name>
    <dbReference type="NCBI Taxonomy" id="3064888"/>
    <lineage>
        <taxon>Bacteria</taxon>
        <taxon>Pseudomonadati</taxon>
        <taxon>Pseudomonadota</taxon>
        <taxon>Alphaproteobacteria</taxon>
        <taxon>Acetobacterales</taxon>
        <taxon>Roseomonadaceae</taxon>
        <taxon>Paracraurococcus</taxon>
    </lineage>
</organism>
<keyword evidence="3 8" id="KW-0560">Oxidoreductase</keyword>
<keyword evidence="2" id="KW-0288">FMN</keyword>
<feature type="domain" description="Luciferase-like" evidence="7">
    <location>
        <begin position="23"/>
        <end position="386"/>
    </location>
</feature>
<evidence type="ECO:0000256" key="3">
    <source>
        <dbReference type="ARBA" id="ARBA00023002"/>
    </source>
</evidence>
<keyword evidence="1" id="KW-0285">Flavoprotein</keyword>
<proteinExistence type="inferred from homology"/>
<dbReference type="InterPro" id="IPR036661">
    <property type="entry name" value="Luciferase-like_sf"/>
</dbReference>
<dbReference type="GO" id="GO:0016491">
    <property type="term" value="F:oxidoreductase activity"/>
    <property type="evidence" value="ECO:0007669"/>
    <property type="project" value="UniProtKB-KW"/>
</dbReference>
<protein>
    <submittedName>
        <fullName evidence="8">LLM class flavin-dependent oxidoreductase</fullName>
        <ecNumber evidence="8">1.-.-.-</ecNumber>
    </submittedName>
</protein>
<evidence type="ECO:0000256" key="5">
    <source>
        <dbReference type="ARBA" id="ARBA00033748"/>
    </source>
</evidence>